<keyword evidence="5" id="KW-1185">Reference proteome</keyword>
<protein>
    <submittedName>
        <fullName evidence="4">DUF11 domain-containing protein</fullName>
    </submittedName>
</protein>
<dbReference type="InterPro" id="IPR001434">
    <property type="entry name" value="OmcB-like_DUF11"/>
</dbReference>
<evidence type="ECO:0000313" key="4">
    <source>
        <dbReference type="EMBL" id="QVL31387.1"/>
    </source>
</evidence>
<dbReference type="NCBIfam" id="TIGR01451">
    <property type="entry name" value="B_ant_repeat"/>
    <property type="match status" value="1"/>
</dbReference>
<dbReference type="RefSeq" id="WP_213495268.1">
    <property type="nucleotide sequence ID" value="NZ_CP074694.1"/>
</dbReference>
<evidence type="ECO:0000256" key="2">
    <source>
        <dbReference type="SAM" id="SignalP"/>
    </source>
</evidence>
<accession>A0A8E6EUK4</accession>
<reference evidence="4" key="1">
    <citation type="submission" date="2021-05" db="EMBL/GenBank/DDBJ databases">
        <title>Complete genome sequence of the cellulolytic planctomycete Telmatocola sphagniphila SP2T and characterization of the first cellulase from planctomycetes.</title>
        <authorList>
            <person name="Rakitin A.L."/>
            <person name="Beletsky A.V."/>
            <person name="Naumoff D.G."/>
            <person name="Kulichevskaya I.S."/>
            <person name="Mardanov A.V."/>
            <person name="Ravin N.V."/>
            <person name="Dedysh S.N."/>
        </authorList>
    </citation>
    <scope>NUCLEOTIDE SEQUENCE</scope>
    <source>
        <strain evidence="4">SP2T</strain>
    </source>
</reference>
<dbReference type="InterPro" id="IPR047589">
    <property type="entry name" value="DUF11_rpt"/>
</dbReference>
<dbReference type="Pfam" id="PF01345">
    <property type="entry name" value="DUF11"/>
    <property type="match status" value="2"/>
</dbReference>
<feature type="domain" description="DUF11" evidence="3">
    <location>
        <begin position="306"/>
        <end position="395"/>
    </location>
</feature>
<feature type="domain" description="DUF11" evidence="3">
    <location>
        <begin position="528"/>
        <end position="615"/>
    </location>
</feature>
<gene>
    <name evidence="4" type="ORF">KIH39_21455</name>
</gene>
<evidence type="ECO:0000256" key="1">
    <source>
        <dbReference type="SAM" id="MobiDB-lite"/>
    </source>
</evidence>
<dbReference type="Gene3D" id="2.60.40.10">
    <property type="entry name" value="Immunoglobulins"/>
    <property type="match status" value="2"/>
</dbReference>
<organism evidence="4 5">
    <name type="scientific">Telmatocola sphagniphila</name>
    <dbReference type="NCBI Taxonomy" id="1123043"/>
    <lineage>
        <taxon>Bacteria</taxon>
        <taxon>Pseudomonadati</taxon>
        <taxon>Planctomycetota</taxon>
        <taxon>Planctomycetia</taxon>
        <taxon>Gemmatales</taxon>
        <taxon>Gemmataceae</taxon>
    </lineage>
</organism>
<dbReference type="InterPro" id="IPR051172">
    <property type="entry name" value="Chlamydia_OmcB"/>
</dbReference>
<feature type="signal peptide" evidence="2">
    <location>
        <begin position="1"/>
        <end position="28"/>
    </location>
</feature>
<keyword evidence="2" id="KW-0732">Signal</keyword>
<dbReference type="EMBL" id="CP074694">
    <property type="protein sequence ID" value="QVL31387.1"/>
    <property type="molecule type" value="Genomic_DNA"/>
</dbReference>
<feature type="chain" id="PRO_5034807544" evidence="2">
    <location>
        <begin position="29"/>
        <end position="785"/>
    </location>
</feature>
<evidence type="ECO:0000259" key="3">
    <source>
        <dbReference type="Pfam" id="PF01345"/>
    </source>
</evidence>
<sequence>MGWVSHYSRAILLLAGLTSLAPAGFATAQNLNADPKKKDSATPIKGTIDFGGKPVRIEIRPKDSFFSTGTTQIFLATVYDDKHTPVKRCKVEWAVSGTGDITNTAEGTQGNTQTRNNIRYLTANTVSSETTQTVDGHSFVVRPGQTWIAIRSNVEGQTNITMDSPEMDRDGKRRSVKVIWVDAKWKLPVSINARIGTEAVLKATVVRMKDEQPLQGYVVRYRVIEGPSCQWVGSAYKSESGEGIAITDANGLAVIRLTQVSPTTTVNRLAIDIARPDPTNNSNVVLGKGEATVNWHSPDLSASVDAPKSAPIGEEFTTTLSVTNNGRAASQGVFIRLNLPAGVQVTSSSERATRDGNEILWSLPSVPAGKQSSLQLKLKGSQLGLIRPAFNVRSADNQTIDAFTDVLICKPSLQISLKGPETGVLDEALPFELTVKNAGNGAAEAVEYDVLVPPGLTAENGPNSLKQLIESLPAGESKIIPISLKAEKPGSYSVRASANSAGSQFTPSEPITVTIGNPQLSVSVKGPAMAFVNQPVEWVIHVENPSEVELTNVTLRAVLPPEVKFQNSDKDGKAANGAIEWTLGTAPKRQSLDVRVTGICTSVTSRAVLSATVSADPLVKREGVFRTASLSKALRAEASCPVALEVLGVPALHMEVSDSVDPVKVGNRTTYIIRIRNTGTLAATKLQLRGEVAANMKPVAAYGFRENDRGDISGQKVAFPVWDTLKPGDEIVFRVEAEAVTPGEARFKAELKSLSHSRAISVEEMTSVRPGSRTEFDTGRSDIRR</sequence>
<dbReference type="InterPro" id="IPR013783">
    <property type="entry name" value="Ig-like_fold"/>
</dbReference>
<name>A0A8E6EUK4_9BACT</name>
<dbReference type="AlphaFoldDB" id="A0A8E6EUK4"/>
<evidence type="ECO:0000313" key="5">
    <source>
        <dbReference type="Proteomes" id="UP000676194"/>
    </source>
</evidence>
<feature type="region of interest" description="Disordered" evidence="1">
    <location>
        <begin position="765"/>
        <end position="785"/>
    </location>
</feature>
<feature type="compositionally biased region" description="Basic and acidic residues" evidence="1">
    <location>
        <begin position="772"/>
        <end position="785"/>
    </location>
</feature>
<proteinExistence type="predicted"/>
<dbReference type="KEGG" id="tsph:KIH39_21455"/>
<dbReference type="Proteomes" id="UP000676194">
    <property type="component" value="Chromosome"/>
</dbReference>
<dbReference type="PANTHER" id="PTHR34819">
    <property type="entry name" value="LARGE CYSTEINE-RICH PERIPLASMIC PROTEIN OMCB"/>
    <property type="match status" value="1"/>
</dbReference>